<evidence type="ECO:0000256" key="1">
    <source>
        <dbReference type="ARBA" id="ARBA00022527"/>
    </source>
</evidence>
<dbReference type="PROSITE" id="PS00108">
    <property type="entry name" value="PROTEIN_KINASE_ST"/>
    <property type="match status" value="1"/>
</dbReference>
<protein>
    <recommendedName>
        <fullName evidence="6">Protein kinase domain-containing protein</fullName>
    </recommendedName>
</protein>
<comment type="caution">
    <text evidence="7">The sequence shown here is derived from an EMBL/GenBank/DDBJ whole genome shotgun (WGS) entry which is preliminary data.</text>
</comment>
<dbReference type="Proteomes" id="UP001470230">
    <property type="component" value="Unassembled WGS sequence"/>
</dbReference>
<evidence type="ECO:0000313" key="7">
    <source>
        <dbReference type="EMBL" id="KAK8854312.1"/>
    </source>
</evidence>
<name>A0ABR2HXQ5_9EUKA</name>
<reference evidence="7 8" key="1">
    <citation type="submission" date="2024-04" db="EMBL/GenBank/DDBJ databases">
        <title>Tritrichomonas musculus Genome.</title>
        <authorList>
            <person name="Alves-Ferreira E."/>
            <person name="Grigg M."/>
            <person name="Lorenzi H."/>
            <person name="Galac M."/>
        </authorList>
    </citation>
    <scope>NUCLEOTIDE SEQUENCE [LARGE SCALE GENOMIC DNA]</scope>
    <source>
        <strain evidence="7 8">EAF2021</strain>
    </source>
</reference>
<keyword evidence="1" id="KW-0723">Serine/threonine-protein kinase</keyword>
<evidence type="ECO:0000259" key="6">
    <source>
        <dbReference type="PROSITE" id="PS50011"/>
    </source>
</evidence>
<dbReference type="SUPFAM" id="SSF56112">
    <property type="entry name" value="Protein kinase-like (PK-like)"/>
    <property type="match status" value="1"/>
</dbReference>
<keyword evidence="8" id="KW-1185">Reference proteome</keyword>
<keyword evidence="3" id="KW-0547">Nucleotide-binding</keyword>
<dbReference type="PANTHER" id="PTHR24346:SF82">
    <property type="entry name" value="KP78A-RELATED"/>
    <property type="match status" value="1"/>
</dbReference>
<dbReference type="PROSITE" id="PS50011">
    <property type="entry name" value="PROTEIN_KINASE_DOM"/>
    <property type="match status" value="1"/>
</dbReference>
<dbReference type="PANTHER" id="PTHR24346">
    <property type="entry name" value="MAP/MICROTUBULE AFFINITY-REGULATING KINASE"/>
    <property type="match status" value="1"/>
</dbReference>
<dbReference type="Pfam" id="PF00069">
    <property type="entry name" value="Pkinase"/>
    <property type="match status" value="1"/>
</dbReference>
<evidence type="ECO:0000256" key="5">
    <source>
        <dbReference type="ARBA" id="ARBA00022840"/>
    </source>
</evidence>
<dbReference type="EMBL" id="JAPFFF010000021">
    <property type="protein sequence ID" value="KAK8854312.1"/>
    <property type="molecule type" value="Genomic_DNA"/>
</dbReference>
<evidence type="ECO:0000256" key="3">
    <source>
        <dbReference type="ARBA" id="ARBA00022741"/>
    </source>
</evidence>
<organism evidence="7 8">
    <name type="scientific">Tritrichomonas musculus</name>
    <dbReference type="NCBI Taxonomy" id="1915356"/>
    <lineage>
        <taxon>Eukaryota</taxon>
        <taxon>Metamonada</taxon>
        <taxon>Parabasalia</taxon>
        <taxon>Tritrichomonadida</taxon>
        <taxon>Tritrichomonadidae</taxon>
        <taxon>Tritrichomonas</taxon>
    </lineage>
</organism>
<evidence type="ECO:0000313" key="8">
    <source>
        <dbReference type="Proteomes" id="UP001470230"/>
    </source>
</evidence>
<dbReference type="InterPro" id="IPR011009">
    <property type="entry name" value="Kinase-like_dom_sf"/>
</dbReference>
<accession>A0ABR2HXQ5</accession>
<dbReference type="InterPro" id="IPR008271">
    <property type="entry name" value="Ser/Thr_kinase_AS"/>
</dbReference>
<dbReference type="Gene3D" id="1.10.510.10">
    <property type="entry name" value="Transferase(Phosphotransferase) domain 1"/>
    <property type="match status" value="1"/>
</dbReference>
<keyword evidence="4" id="KW-0418">Kinase</keyword>
<evidence type="ECO:0000256" key="2">
    <source>
        <dbReference type="ARBA" id="ARBA00022679"/>
    </source>
</evidence>
<dbReference type="SMART" id="SM00220">
    <property type="entry name" value="S_TKc"/>
    <property type="match status" value="1"/>
</dbReference>
<keyword evidence="2" id="KW-0808">Transferase</keyword>
<sequence length="312" mass="36066">MLHSETQDGYPICIPSTFHSYNVIQYLGCGSTCIVVLVEDINTHERFSAKIIPKKDIINRNLLKSTMNEINVLKSINHPHIIKVREAFELKNDKEEEFIIIIMEYCVNGDLLSYATNHGFKNEAERKKIIIGFLEAIRYLHNKNISHGDIKSENVLLDKYMSPKLCDFGFCRTTLIAGDESKNGTLYYASPELFRKGRFNTLKSDIWAIGITLYSLAELQFPFKDGDQNYIIKQILSGKLSIRAGLDLKLKKLIEECTTVNPELRPTIDDILHHEYFVNRSDVHINKYRNFMKQKTWFNTSFDNLNKIDSSI</sequence>
<dbReference type="InterPro" id="IPR000719">
    <property type="entry name" value="Prot_kinase_dom"/>
</dbReference>
<feature type="domain" description="Protein kinase" evidence="6">
    <location>
        <begin position="21"/>
        <end position="277"/>
    </location>
</feature>
<evidence type="ECO:0000256" key="4">
    <source>
        <dbReference type="ARBA" id="ARBA00022777"/>
    </source>
</evidence>
<gene>
    <name evidence="7" type="ORF">M9Y10_016872</name>
</gene>
<keyword evidence="5" id="KW-0067">ATP-binding</keyword>
<proteinExistence type="predicted"/>